<reference evidence="1 2" key="1">
    <citation type="journal article" date="2012" name="BMC Genomics">
        <title>Complete genome sequence, lifestyle, and multi-drug resistance of the human pathogen Corynebacterium resistens DSM 45100 isolated from blood samples of a leukemia patient.</title>
        <authorList>
            <person name="Schroder J."/>
            <person name="Maus I."/>
            <person name="Meyer K."/>
            <person name="Wordemann S."/>
            <person name="Blom J."/>
            <person name="Jaenicke S."/>
            <person name="Schneider J."/>
            <person name="Trost E."/>
            <person name="Tauch A."/>
        </authorList>
    </citation>
    <scope>NUCLEOTIDE SEQUENCE [LARGE SCALE GENOMIC DNA]</scope>
    <source>
        <strain evidence="2">DSM 45100 / JCM 12819 / CCUG 50093 / GTC 2026 / SICGH 158</strain>
    </source>
</reference>
<dbReference type="EMBL" id="CP002857">
    <property type="protein sequence ID" value="AEI10188.1"/>
    <property type="molecule type" value="Genomic_DNA"/>
</dbReference>
<keyword evidence="2" id="KW-1185">Reference proteome</keyword>
<accession>F8E1X5</accession>
<dbReference type="SUPFAM" id="SSF140453">
    <property type="entry name" value="EsxAB dimer-like"/>
    <property type="match status" value="1"/>
</dbReference>
<dbReference type="KEGG" id="crd:CRES_1835"/>
<sequence length="57" mass="6464">MVAEWEGDSADAYKMAQARWDRSAAELNQILEQISRKVGVSNDRMRHINKSAANSWA</sequence>
<dbReference type="Proteomes" id="UP000000492">
    <property type="component" value="Chromosome"/>
</dbReference>
<protein>
    <recommendedName>
        <fullName evidence="3">WXG100 family type VII secretion target</fullName>
    </recommendedName>
</protein>
<proteinExistence type="predicted"/>
<dbReference type="Pfam" id="PF06013">
    <property type="entry name" value="WXG100"/>
    <property type="match status" value="1"/>
</dbReference>
<evidence type="ECO:0000313" key="1">
    <source>
        <dbReference type="EMBL" id="AEI10188.1"/>
    </source>
</evidence>
<organism evidence="1 2">
    <name type="scientific">Corynebacterium resistens (strain DSM 45100 / JCM 12819 / GTC 2026 / SICGH 158)</name>
    <dbReference type="NCBI Taxonomy" id="662755"/>
    <lineage>
        <taxon>Bacteria</taxon>
        <taxon>Bacillati</taxon>
        <taxon>Actinomycetota</taxon>
        <taxon>Actinomycetes</taxon>
        <taxon>Mycobacteriales</taxon>
        <taxon>Corynebacteriaceae</taxon>
        <taxon>Corynebacterium</taxon>
    </lineage>
</organism>
<name>F8E1X5_CORRG</name>
<evidence type="ECO:0008006" key="3">
    <source>
        <dbReference type="Google" id="ProtNLM"/>
    </source>
</evidence>
<dbReference type="InterPro" id="IPR036689">
    <property type="entry name" value="ESAT-6-like_sf"/>
</dbReference>
<dbReference type="Gene3D" id="1.10.287.1060">
    <property type="entry name" value="ESAT-6-like"/>
    <property type="match status" value="1"/>
</dbReference>
<dbReference type="AlphaFoldDB" id="F8E1X5"/>
<dbReference type="HOGENOM" id="CLU_207054_0_0_11"/>
<dbReference type="STRING" id="662755.CRES_1835"/>
<dbReference type="InterPro" id="IPR010310">
    <property type="entry name" value="T7SS_ESAT-6-like"/>
</dbReference>
<dbReference type="eggNOG" id="COG4842">
    <property type="taxonomic scope" value="Bacteria"/>
</dbReference>
<gene>
    <name evidence="1" type="ordered locus">CRES_1835</name>
</gene>
<evidence type="ECO:0000313" key="2">
    <source>
        <dbReference type="Proteomes" id="UP000000492"/>
    </source>
</evidence>